<keyword evidence="3" id="KW-1185">Reference proteome</keyword>
<evidence type="ECO:0000256" key="1">
    <source>
        <dbReference type="SAM" id="Phobius"/>
    </source>
</evidence>
<accession>A0A4Y8L5T2</accession>
<proteinExistence type="predicted"/>
<dbReference type="InterPro" id="IPR015943">
    <property type="entry name" value="WD40/YVTN_repeat-like_dom_sf"/>
</dbReference>
<feature type="transmembrane region" description="Helical" evidence="1">
    <location>
        <begin position="271"/>
        <end position="289"/>
    </location>
</feature>
<dbReference type="STRING" id="1121485.GCA_000426485_02491"/>
<dbReference type="EMBL" id="SOML01000002">
    <property type="protein sequence ID" value="TFD98009.1"/>
    <property type="molecule type" value="Genomic_DNA"/>
</dbReference>
<dbReference type="Gene3D" id="2.130.10.10">
    <property type="entry name" value="YVTN repeat-like/Quinoprotein amine dehydrogenase"/>
    <property type="match status" value="1"/>
</dbReference>
<evidence type="ECO:0000313" key="2">
    <source>
        <dbReference type="EMBL" id="TFD98009.1"/>
    </source>
</evidence>
<organism evidence="2 3">
    <name type="scientific">Dysgonomonas capnocytophagoides</name>
    <dbReference type="NCBI Taxonomy" id="45254"/>
    <lineage>
        <taxon>Bacteria</taxon>
        <taxon>Pseudomonadati</taxon>
        <taxon>Bacteroidota</taxon>
        <taxon>Bacteroidia</taxon>
        <taxon>Bacteroidales</taxon>
        <taxon>Dysgonomonadaceae</taxon>
        <taxon>Dysgonomonas</taxon>
    </lineage>
</organism>
<gene>
    <name evidence="2" type="ORF">E2605_05165</name>
</gene>
<feature type="transmembrane region" description="Helical" evidence="1">
    <location>
        <begin position="222"/>
        <end position="244"/>
    </location>
</feature>
<comment type="caution">
    <text evidence="2">The sequence shown here is derived from an EMBL/GenBank/DDBJ whole genome shotgun (WGS) entry which is preliminary data.</text>
</comment>
<keyword evidence="1" id="KW-1133">Transmembrane helix</keyword>
<dbReference type="OrthoDB" id="1111139at2"/>
<evidence type="ECO:0000313" key="3">
    <source>
        <dbReference type="Proteomes" id="UP000297861"/>
    </source>
</evidence>
<feature type="transmembrane region" description="Helical" evidence="1">
    <location>
        <begin position="483"/>
        <end position="503"/>
    </location>
</feature>
<keyword evidence="1" id="KW-0812">Transmembrane</keyword>
<dbReference type="RefSeq" id="WP_134435726.1">
    <property type="nucleotide sequence ID" value="NZ_SOML01000002.1"/>
</dbReference>
<dbReference type="PANTHER" id="PTHR34219">
    <property type="entry name" value="IRON-REGULATED INNER MEMBRANE PROTEIN-RELATED"/>
    <property type="match status" value="1"/>
</dbReference>
<dbReference type="Proteomes" id="UP000297861">
    <property type="component" value="Unassembled WGS sequence"/>
</dbReference>
<reference evidence="2 3" key="1">
    <citation type="submission" date="2019-03" db="EMBL/GenBank/DDBJ databases">
        <title>San Antonio Military Medical Center submission to MRSN (WRAIR), pending publication.</title>
        <authorList>
            <person name="Blyth D.M."/>
            <person name="Mccarthy S.L."/>
            <person name="Schall S.E."/>
            <person name="Stam J.A."/>
            <person name="Ong A.C."/>
            <person name="Mcgann P.T."/>
        </authorList>
    </citation>
    <scope>NUCLEOTIDE SEQUENCE [LARGE SCALE GENOMIC DNA]</scope>
    <source>
        <strain evidence="2 3">MRSN571793</strain>
    </source>
</reference>
<protein>
    <submittedName>
        <fullName evidence="2">PepSY domain-containing protein</fullName>
    </submittedName>
</protein>
<name>A0A4Y8L5T2_9BACT</name>
<dbReference type="AlphaFoldDB" id="A0A4Y8L5T2"/>
<dbReference type="PANTHER" id="PTHR34219:SF3">
    <property type="entry name" value="BLL7967 PROTEIN"/>
    <property type="match status" value="1"/>
</dbReference>
<dbReference type="InterPro" id="IPR005625">
    <property type="entry name" value="PepSY-ass_TM"/>
</dbReference>
<keyword evidence="1" id="KW-0472">Membrane</keyword>
<dbReference type="Pfam" id="PF03929">
    <property type="entry name" value="PepSY_TM"/>
    <property type="match status" value="1"/>
</dbReference>
<sequence>METKLKKKARKMRWWHKWIGLVSSFFIIMFSVSGIFLNHRQLISGLDIPRSWMPENYRYNNWNNGAIKGSFDLSADSVFVYGSSGLWLTDKNYSGFTSYQDGFKEGADNRSITSIVKSDRGDVFTVSTFDLYRLDKSKSEWINLSKKAELDERISDLAVKDDSLFVMTRSHIYVSAYPYDFYTKIEMKAPVFYKKEASLFRTMWTLHSGELFHMPGRLFVDFLGLVAIFFCITGIIITLFPGIIKRRKKKQKETAGYTSTWKGSLKWHNKLGVMLLVFFLILGISGAFLRPPLLISIIRGKMVPIPGTSLASGNAWFDKLRTLRYDAFDKEWIVYSSEGFYKMQDLKDTPQKMKKTPPVSVMGVNVMEQLDSTQWVVGSFSGLFYWDKHTGESINAITKTPHIPQMGGRPTITNPASGYINDYKGYPVAFEYGKGAHTLNSEIQFTQMPAHLEENGRMSLWHASLEVHVGRIYPLYFEMLSDLFVFISGVLFVSILVSGYIVYRKRYKKRKKEKLENS</sequence>